<comment type="caution">
    <text evidence="2">The sequence shown here is derived from an EMBL/GenBank/DDBJ whole genome shotgun (WGS) entry which is preliminary data.</text>
</comment>
<sequence length="111" mass="11496">MCGGGNDSASKAAEARETERQAEIKRATGAIDTAFSNRGGQQQDFVKALRSFLSGDVRKQQKIASRGLKFGLARSGLTGGSTAADTGRTLGEEFSSGLLKAERGAQAGLSD</sequence>
<dbReference type="EMBL" id="LAZR01065092">
    <property type="protein sequence ID" value="KKK56242.1"/>
    <property type="molecule type" value="Genomic_DNA"/>
</dbReference>
<feature type="region of interest" description="Disordered" evidence="1">
    <location>
        <begin position="74"/>
        <end position="111"/>
    </location>
</feature>
<feature type="compositionally biased region" description="Basic and acidic residues" evidence="1">
    <location>
        <begin position="13"/>
        <end position="23"/>
    </location>
</feature>
<evidence type="ECO:0000313" key="2">
    <source>
        <dbReference type="EMBL" id="KKK56242.1"/>
    </source>
</evidence>
<protein>
    <submittedName>
        <fullName evidence="2">Uncharacterized protein</fullName>
    </submittedName>
</protein>
<feature type="region of interest" description="Disordered" evidence="1">
    <location>
        <begin position="1"/>
        <end position="23"/>
    </location>
</feature>
<dbReference type="AlphaFoldDB" id="A0A0F8WH86"/>
<proteinExistence type="predicted"/>
<gene>
    <name evidence="2" type="ORF">LCGC14_3066510</name>
</gene>
<feature type="non-terminal residue" evidence="2">
    <location>
        <position position="111"/>
    </location>
</feature>
<organism evidence="2">
    <name type="scientific">marine sediment metagenome</name>
    <dbReference type="NCBI Taxonomy" id="412755"/>
    <lineage>
        <taxon>unclassified sequences</taxon>
        <taxon>metagenomes</taxon>
        <taxon>ecological metagenomes</taxon>
    </lineage>
</organism>
<accession>A0A0F8WH86</accession>
<reference evidence="2" key="1">
    <citation type="journal article" date="2015" name="Nature">
        <title>Complex archaea that bridge the gap between prokaryotes and eukaryotes.</title>
        <authorList>
            <person name="Spang A."/>
            <person name="Saw J.H."/>
            <person name="Jorgensen S.L."/>
            <person name="Zaremba-Niedzwiedzka K."/>
            <person name="Martijn J."/>
            <person name="Lind A.E."/>
            <person name="van Eijk R."/>
            <person name="Schleper C."/>
            <person name="Guy L."/>
            <person name="Ettema T.J."/>
        </authorList>
    </citation>
    <scope>NUCLEOTIDE SEQUENCE</scope>
</reference>
<evidence type="ECO:0000256" key="1">
    <source>
        <dbReference type="SAM" id="MobiDB-lite"/>
    </source>
</evidence>
<name>A0A0F8WH86_9ZZZZ</name>